<dbReference type="InterPro" id="IPR025197">
    <property type="entry name" value="DUF4116"/>
</dbReference>
<organism evidence="6 7">
    <name type="scientific">Symbiodinium microadriaticum</name>
    <name type="common">Dinoflagellate</name>
    <name type="synonym">Zooxanthella microadriatica</name>
    <dbReference type="NCBI Taxonomy" id="2951"/>
    <lineage>
        <taxon>Eukaryota</taxon>
        <taxon>Sar</taxon>
        <taxon>Alveolata</taxon>
        <taxon>Dinophyceae</taxon>
        <taxon>Suessiales</taxon>
        <taxon>Symbiodiniaceae</taxon>
        <taxon>Symbiodinium</taxon>
    </lineage>
</organism>
<evidence type="ECO:0000256" key="1">
    <source>
        <dbReference type="ARBA" id="ARBA00004123"/>
    </source>
</evidence>
<sequence>MSESGSPQAWPINREMPPKAGEISQSVEESNKLREKLGIQKLKEDKPQSSKGSSNDPVFAPADKKAEDAKDTDKESKRKAAAAKSKRDHEELVQGAGLGDILEKEEGKGSASDWIARTRGADGSMKGATAKKDDGKKRKEAPGGDVSVPKMKVRHDSEALKEGETMVMTLSDQRLIDKDGNLVETQDELSNVNLLDSDKAKKHEAIRSQVEYDPTKQGADILDKYDDPSVAPSGFMIGGVPTGVIEERDPEKRLQILTAMSENQTLDFGNKFQSDFYTSEEMSKFKKPTKKPAKKKNRAKGPPGIQVICGLHHTELCLVHLPKATTTQDLMEAISQETAVPGDHFRLVWAGTALGAGPLPAAFRKKSDLPLKLTMVRVQPAWAAALDRVLGGLIPGADFDAICDGRVLQELGEVRDCLRQNRELALAAVQHSGSMLMHCSEELLRDKELVLAALHECGTALRFVPLPLRRDHEVVCAAVRNDGEALMHTPAELQANKEIVAEAVAQAAEALRHASPLLKQDRTFVLEAVRRRAKAFLHVAATLRNDKAFVISAVRANGDVLTYVPQVLRTDKDVCMAARAFWAGEGDAPVHNDGLLRKGLLWESSEHVKRAAQILEGRLA</sequence>
<evidence type="ECO:0000259" key="5">
    <source>
        <dbReference type="Pfam" id="PF13475"/>
    </source>
</evidence>
<evidence type="ECO:0000256" key="3">
    <source>
        <dbReference type="ARBA" id="ARBA00023242"/>
    </source>
</evidence>
<reference evidence="6 7" key="1">
    <citation type="submission" date="2016-02" db="EMBL/GenBank/DDBJ databases">
        <title>Genome analysis of coral dinoflagellate symbionts highlights evolutionary adaptations to a symbiotic lifestyle.</title>
        <authorList>
            <person name="Aranda M."/>
            <person name="Li Y."/>
            <person name="Liew Y.J."/>
            <person name="Baumgarten S."/>
            <person name="Simakov O."/>
            <person name="Wilson M."/>
            <person name="Piel J."/>
            <person name="Ashoor H."/>
            <person name="Bougouffa S."/>
            <person name="Bajic V.B."/>
            <person name="Ryu T."/>
            <person name="Ravasi T."/>
            <person name="Bayer T."/>
            <person name="Micklem G."/>
            <person name="Kim H."/>
            <person name="Bhak J."/>
            <person name="Lajeunesse T.C."/>
            <person name="Voolstra C.R."/>
        </authorList>
    </citation>
    <scope>NUCLEOTIDE SEQUENCE [LARGE SCALE GENOMIC DNA]</scope>
    <source>
        <strain evidence="6 7">CCMP2467</strain>
    </source>
</reference>
<keyword evidence="7" id="KW-1185">Reference proteome</keyword>
<feature type="compositionally biased region" description="Basic and acidic residues" evidence="4">
    <location>
        <begin position="29"/>
        <end position="48"/>
    </location>
</feature>
<feature type="region of interest" description="Disordered" evidence="4">
    <location>
        <begin position="1"/>
        <end position="158"/>
    </location>
</feature>
<evidence type="ECO:0000256" key="2">
    <source>
        <dbReference type="ARBA" id="ARBA00006076"/>
    </source>
</evidence>
<dbReference type="GO" id="GO:0045292">
    <property type="term" value="P:mRNA cis splicing, via spliceosome"/>
    <property type="evidence" value="ECO:0007669"/>
    <property type="project" value="TreeGrafter"/>
</dbReference>
<feature type="domain" description="DUF4116" evidence="5">
    <location>
        <begin position="421"/>
        <end position="467"/>
    </location>
</feature>
<dbReference type="Pfam" id="PF13475">
    <property type="entry name" value="DUF4116"/>
    <property type="match status" value="3"/>
</dbReference>
<comment type="caution">
    <text evidence="6">The sequence shown here is derived from an EMBL/GenBank/DDBJ whole genome shotgun (WGS) entry which is preliminary data.</text>
</comment>
<dbReference type="GO" id="GO:0000481">
    <property type="term" value="P:maturation of 5S rRNA"/>
    <property type="evidence" value="ECO:0007669"/>
    <property type="project" value="TreeGrafter"/>
</dbReference>
<dbReference type="PANTHER" id="PTHR14152:SF5">
    <property type="entry name" value="U4_U6.U5 TRI-SNRNP-ASSOCIATED PROTEIN 1"/>
    <property type="match status" value="1"/>
</dbReference>
<dbReference type="OrthoDB" id="431262at2759"/>
<comment type="subcellular location">
    <subcellularLocation>
        <location evidence="1">Nucleus</location>
    </subcellularLocation>
</comment>
<dbReference type="EMBL" id="LSRX01000607">
    <property type="protein sequence ID" value="OLP92795.1"/>
    <property type="molecule type" value="Genomic_DNA"/>
</dbReference>
<dbReference type="AlphaFoldDB" id="A0A1Q9DCG2"/>
<comment type="similarity">
    <text evidence="2">Belongs to the SNU66/SART1 family.</text>
</comment>
<feature type="domain" description="DUF4116" evidence="5">
    <location>
        <begin position="521"/>
        <end position="568"/>
    </location>
</feature>
<dbReference type="Proteomes" id="UP000186817">
    <property type="component" value="Unassembled WGS sequence"/>
</dbReference>
<evidence type="ECO:0000313" key="7">
    <source>
        <dbReference type="Proteomes" id="UP000186817"/>
    </source>
</evidence>
<dbReference type="PANTHER" id="PTHR14152">
    <property type="entry name" value="SQUAMOUS CELL CARCINOMA ANTIGEN RECOGNISED BY CYTOTOXIC T LYMPHOCYTES"/>
    <property type="match status" value="1"/>
</dbReference>
<dbReference type="InterPro" id="IPR005011">
    <property type="entry name" value="SNU66/SART1"/>
</dbReference>
<proteinExistence type="inferred from homology"/>
<evidence type="ECO:0000256" key="4">
    <source>
        <dbReference type="SAM" id="MobiDB-lite"/>
    </source>
</evidence>
<feature type="compositionally biased region" description="Basic and acidic residues" evidence="4">
    <location>
        <begin position="130"/>
        <end position="142"/>
    </location>
</feature>
<protein>
    <submittedName>
        <fullName evidence="6">U4/U6.U5 tri-snRNP-associated protein 1</fullName>
    </submittedName>
</protein>
<name>A0A1Q9DCG2_SYMMI</name>
<accession>A0A1Q9DCG2</accession>
<feature type="domain" description="DUF4116" evidence="5">
    <location>
        <begin position="471"/>
        <end position="519"/>
    </location>
</feature>
<dbReference type="GO" id="GO:0046540">
    <property type="term" value="C:U4/U6 x U5 tri-snRNP complex"/>
    <property type="evidence" value="ECO:0007669"/>
    <property type="project" value="TreeGrafter"/>
</dbReference>
<keyword evidence="3" id="KW-0539">Nucleus</keyword>
<dbReference type="Pfam" id="PF03343">
    <property type="entry name" value="SART-1"/>
    <property type="match status" value="1"/>
</dbReference>
<feature type="compositionally biased region" description="Basic and acidic residues" evidence="4">
    <location>
        <begin position="62"/>
        <end position="78"/>
    </location>
</feature>
<evidence type="ECO:0000313" key="6">
    <source>
        <dbReference type="EMBL" id="OLP92795.1"/>
    </source>
</evidence>
<gene>
    <name evidence="6" type="primary">SART1</name>
    <name evidence="6" type="ORF">AK812_SmicGene25381</name>
</gene>